<proteinExistence type="predicted"/>
<feature type="compositionally biased region" description="Polar residues" evidence="1">
    <location>
        <begin position="103"/>
        <end position="114"/>
    </location>
</feature>
<protein>
    <submittedName>
        <fullName evidence="2">Uncharacterized protein</fullName>
    </submittedName>
</protein>
<name>A0ABN8YS33_RANTA</name>
<evidence type="ECO:0000313" key="2">
    <source>
        <dbReference type="EMBL" id="CAI9164392.1"/>
    </source>
</evidence>
<gene>
    <name evidence="2" type="ORF">MRATA1EN1_LOCUS13354</name>
</gene>
<reference evidence="2" key="1">
    <citation type="submission" date="2023-04" db="EMBL/GenBank/DDBJ databases">
        <authorList>
            <consortium name="ELIXIR-Norway"/>
        </authorList>
    </citation>
    <scope>NUCLEOTIDE SEQUENCE [LARGE SCALE GENOMIC DNA]</scope>
</reference>
<keyword evidence="3" id="KW-1185">Reference proteome</keyword>
<feature type="region of interest" description="Disordered" evidence="1">
    <location>
        <begin position="100"/>
        <end position="150"/>
    </location>
</feature>
<organism evidence="2 3">
    <name type="scientific">Rangifer tarandus platyrhynchus</name>
    <name type="common">Svalbard reindeer</name>
    <dbReference type="NCBI Taxonomy" id="3082113"/>
    <lineage>
        <taxon>Eukaryota</taxon>
        <taxon>Metazoa</taxon>
        <taxon>Chordata</taxon>
        <taxon>Craniata</taxon>
        <taxon>Vertebrata</taxon>
        <taxon>Euteleostomi</taxon>
        <taxon>Mammalia</taxon>
        <taxon>Eutheria</taxon>
        <taxon>Laurasiatheria</taxon>
        <taxon>Artiodactyla</taxon>
        <taxon>Ruminantia</taxon>
        <taxon>Pecora</taxon>
        <taxon>Cervidae</taxon>
        <taxon>Odocoileinae</taxon>
        <taxon>Rangifer</taxon>
    </lineage>
</organism>
<dbReference type="EMBL" id="OX459959">
    <property type="protein sequence ID" value="CAI9164392.1"/>
    <property type="molecule type" value="Genomic_DNA"/>
</dbReference>
<dbReference type="Proteomes" id="UP001176941">
    <property type="component" value="Chromosome 23"/>
</dbReference>
<feature type="region of interest" description="Disordered" evidence="1">
    <location>
        <begin position="59"/>
        <end position="84"/>
    </location>
</feature>
<evidence type="ECO:0000256" key="1">
    <source>
        <dbReference type="SAM" id="MobiDB-lite"/>
    </source>
</evidence>
<accession>A0ABN8YS33</accession>
<evidence type="ECO:0000313" key="3">
    <source>
        <dbReference type="Proteomes" id="UP001176941"/>
    </source>
</evidence>
<sequence>MGRSRKARAGGPPRCWGTACPRPCMVLCRVAHGTHHVTGGGSGSAGLLGALRTTAAKGGVPLLTDPSEGRSAKPPAQEEVISSGGVGLWLKSRVGTDPPLPWRSSSSVMTSFQQLHARGGGQAPRKAVGPPADTQAYSVAGHSEGTADEG</sequence>